<feature type="transmembrane region" description="Helical" evidence="2">
    <location>
        <begin position="104"/>
        <end position="124"/>
    </location>
</feature>
<dbReference type="Pfam" id="PF01734">
    <property type="entry name" value="Patatin"/>
    <property type="match status" value="1"/>
</dbReference>
<evidence type="ECO:0000256" key="1">
    <source>
        <dbReference type="ARBA" id="ARBA00023098"/>
    </source>
</evidence>
<evidence type="ECO:0000313" key="5">
    <source>
        <dbReference type="Proteomes" id="UP000619457"/>
    </source>
</evidence>
<keyword evidence="2" id="KW-0472">Membrane</keyword>
<evidence type="ECO:0000313" key="4">
    <source>
        <dbReference type="EMBL" id="GGZ14304.1"/>
    </source>
</evidence>
<keyword evidence="1" id="KW-0443">Lipid metabolism</keyword>
<dbReference type="EMBL" id="BMWX01000001">
    <property type="protein sequence ID" value="GGZ14304.1"/>
    <property type="molecule type" value="Genomic_DNA"/>
</dbReference>
<evidence type="ECO:0000256" key="2">
    <source>
        <dbReference type="SAM" id="Phobius"/>
    </source>
</evidence>
<feature type="transmembrane region" description="Helical" evidence="2">
    <location>
        <begin position="292"/>
        <end position="309"/>
    </location>
</feature>
<reference evidence="4" key="1">
    <citation type="journal article" date="2014" name="Int. J. Syst. Evol. Microbiol.">
        <title>Complete genome sequence of Corynebacterium casei LMG S-19264T (=DSM 44701T), isolated from a smear-ripened cheese.</title>
        <authorList>
            <consortium name="US DOE Joint Genome Institute (JGI-PGF)"/>
            <person name="Walter F."/>
            <person name="Albersmeier A."/>
            <person name="Kalinowski J."/>
            <person name="Ruckert C."/>
        </authorList>
    </citation>
    <scope>NUCLEOTIDE SEQUENCE</scope>
    <source>
        <strain evidence="4">KCTC 12368</strain>
    </source>
</reference>
<dbReference type="GO" id="GO:0006629">
    <property type="term" value="P:lipid metabolic process"/>
    <property type="evidence" value="ECO:0007669"/>
    <property type="project" value="UniProtKB-KW"/>
</dbReference>
<gene>
    <name evidence="4" type="ORF">GCM10007049_02700</name>
</gene>
<protein>
    <recommendedName>
        <fullName evidence="3">PNPLA domain-containing protein</fullName>
    </recommendedName>
</protein>
<keyword evidence="2" id="KW-1133">Transmembrane helix</keyword>
<dbReference type="SUPFAM" id="SSF52151">
    <property type="entry name" value="FabD/lysophospholipase-like"/>
    <property type="match status" value="1"/>
</dbReference>
<organism evidence="4 5">
    <name type="scientific">Echinicola pacifica</name>
    <dbReference type="NCBI Taxonomy" id="346377"/>
    <lineage>
        <taxon>Bacteria</taxon>
        <taxon>Pseudomonadati</taxon>
        <taxon>Bacteroidota</taxon>
        <taxon>Cytophagia</taxon>
        <taxon>Cytophagales</taxon>
        <taxon>Cyclobacteriaceae</taxon>
        <taxon>Echinicola</taxon>
    </lineage>
</organism>
<feature type="transmembrane region" description="Helical" evidence="2">
    <location>
        <begin position="21"/>
        <end position="43"/>
    </location>
</feature>
<dbReference type="Gene3D" id="3.40.1090.10">
    <property type="entry name" value="Cytosolic phospholipase A2 catalytic domain"/>
    <property type="match status" value="1"/>
</dbReference>
<proteinExistence type="predicted"/>
<feature type="domain" description="PNPLA" evidence="3">
    <location>
        <begin position="371"/>
        <end position="610"/>
    </location>
</feature>
<dbReference type="Proteomes" id="UP000619457">
    <property type="component" value="Unassembled WGS sequence"/>
</dbReference>
<accession>A0A918PMV0</accession>
<dbReference type="InterPro" id="IPR016035">
    <property type="entry name" value="Acyl_Trfase/lysoPLipase"/>
</dbReference>
<name>A0A918PMV0_9BACT</name>
<feature type="transmembrane region" description="Helical" evidence="2">
    <location>
        <begin position="260"/>
        <end position="285"/>
    </location>
</feature>
<evidence type="ECO:0000259" key="3">
    <source>
        <dbReference type="Pfam" id="PF01734"/>
    </source>
</evidence>
<dbReference type="RefSeq" id="WP_018474496.1">
    <property type="nucleotide sequence ID" value="NZ_BMWX01000001.1"/>
</dbReference>
<feature type="transmembrane region" description="Helical" evidence="2">
    <location>
        <begin position="63"/>
        <end position="83"/>
    </location>
</feature>
<feature type="transmembrane region" description="Helical" evidence="2">
    <location>
        <begin position="235"/>
        <end position="254"/>
    </location>
</feature>
<reference evidence="4" key="2">
    <citation type="submission" date="2020-09" db="EMBL/GenBank/DDBJ databases">
        <authorList>
            <person name="Sun Q."/>
            <person name="Kim S."/>
        </authorList>
    </citation>
    <scope>NUCLEOTIDE SEQUENCE</scope>
    <source>
        <strain evidence="4">KCTC 12368</strain>
    </source>
</reference>
<keyword evidence="2" id="KW-0812">Transmembrane</keyword>
<comment type="caution">
    <text evidence="4">The sequence shown here is derived from an EMBL/GenBank/DDBJ whole genome shotgun (WGS) entry which is preliminary data.</text>
</comment>
<sequence>MWNSISHSFPVQLLRLHLKKNLTLVALWGILVMVFLGGFGKVLGIPYLFLDPEYLNKVGWQSYFMMGVGFSIFTMAFHMTTYIMDAARFKFLAVLSKPFLKFCINNSLIPFLVYLTYCFAVIQFQLGNEDQSSSIIWSFLMGFSGGNLLTFALLFIYFAFTNKDFFIMFADNLDRQLRRAKVSRANVIRRYKDQKLAKDTVYSYLDLNLKLREVRMDLAHFEGHKILKVFDQNHLNLVVIEAILVAVILLLGFVGDTEWLQFPAAMSVLLILSILTLLVGALTFWLRSWTSFVVIAFFLLINGASRTPWLNRPHTALGMDYSVDKAEYNLQTIRDLMSDENLAKDKALHLEILENWKAQFPAEERPKLVILACSGGGQRSALWTLHVIQQMHAITKGKIMDHTRLITGASGGLIGAAFFRELYLRTQLGELDSPVSIEYLDQISSDNLNPIIFTLMVNDLLIRNQYIEYEDNYYLKDRGYAFENQLNKNTMGVLDKALSEYEIPEYEAQIPLLPITPLIVNDGRKLLIAPHSMSFMGGTAMEAEGTEKVQVIDFLRFFEKQNSSNLRFISALRMGATFPFITPNIQLPSNPQMEIMDAGLSDNFGISDALRFIDTFDDWIHENTDGVVLITIRDSEKVQEIEDKKPPSILQKLFIPIKNIYINWDNVQTLNNERAFTYMKEKLPFAMDRIEFEYSSKDFLEGQLNQLGDSEVDSEQLEIQRASLNWRLTSKEKRDILNSISSPQNQYALDQVKELFGAPPR</sequence>
<dbReference type="AlphaFoldDB" id="A0A918PMV0"/>
<dbReference type="InterPro" id="IPR002641">
    <property type="entry name" value="PNPLA_dom"/>
</dbReference>
<keyword evidence="5" id="KW-1185">Reference proteome</keyword>
<feature type="transmembrane region" description="Helical" evidence="2">
    <location>
        <begin position="136"/>
        <end position="160"/>
    </location>
</feature>